<keyword evidence="5" id="KW-1185">Reference proteome</keyword>
<name>A0ABS6HAL3_9PROT</name>
<dbReference type="PROSITE" id="PS51635">
    <property type="entry name" value="PNPLA"/>
    <property type="match status" value="1"/>
</dbReference>
<evidence type="ECO:0000256" key="2">
    <source>
        <dbReference type="SAM" id="MobiDB-lite"/>
    </source>
</evidence>
<comment type="caution">
    <text evidence="4">The sequence shown here is derived from an EMBL/GenBank/DDBJ whole genome shotgun (WGS) entry which is preliminary data.</text>
</comment>
<feature type="domain" description="PNPLA" evidence="3">
    <location>
        <begin position="39"/>
        <end position="240"/>
    </location>
</feature>
<dbReference type="RefSeq" id="WP_216877453.1">
    <property type="nucleotide sequence ID" value="NZ_JAERQM010000005.1"/>
</dbReference>
<sequence length="370" mass="41632">MIENEFRAEAADTLGAAGATPAPTPRPSRPAPTTRRINLALQGGGTHGAFTWGVLERLLEDERLEFEAVSGTSAGAMNAAIFVQGLCEGGRDGARQALDRFWRNAAGRMANSPLQNTPLEKAIWGHDLTWSFAYQAFETLTRVMSPYQLNPTPYEFNPLRQVLDEEIKPDILRHGKGPKLFISATSVRTGKPRVFAREEVTVDTLLASACLPQFFKAVEIDGEPFWDGGYLGNPALWPLYEQGGPPDIVLVQLNPIVRDELPTRPTEIVNRLNEISFNASLMAEMRAIDFVQRLLEAGRLEQPRYRKLFVHCIEDEARMRDFKLSTKLNGDWEFLTTLKRYGREAADGWLRDHFDKLGKESSVDIRERFL</sequence>
<feature type="short sequence motif" description="GXGXXG" evidence="1">
    <location>
        <begin position="43"/>
        <end position="48"/>
    </location>
</feature>
<reference evidence="4 5" key="1">
    <citation type="submission" date="2021-01" db="EMBL/GenBank/DDBJ databases">
        <title>Roseomonas sp. nov, a bacterium isolated from an oil production mixture in Yumen Oilfield.</title>
        <authorList>
            <person name="Wu D."/>
        </authorList>
    </citation>
    <scope>NUCLEOTIDE SEQUENCE [LARGE SCALE GENOMIC DNA]</scope>
    <source>
        <strain evidence="4 5">ROY-5-3</strain>
    </source>
</reference>
<proteinExistence type="predicted"/>
<feature type="active site" description="Nucleophile" evidence="1">
    <location>
        <position position="73"/>
    </location>
</feature>
<keyword evidence="1" id="KW-0378">Hydrolase</keyword>
<feature type="short sequence motif" description="DGA/G" evidence="1">
    <location>
        <begin position="227"/>
        <end position="229"/>
    </location>
</feature>
<dbReference type="EMBL" id="JAERQM010000005">
    <property type="protein sequence ID" value="MBU8545444.1"/>
    <property type="molecule type" value="Genomic_DNA"/>
</dbReference>
<evidence type="ECO:0000259" key="3">
    <source>
        <dbReference type="PROSITE" id="PS51635"/>
    </source>
</evidence>
<keyword evidence="1" id="KW-0442">Lipid degradation</keyword>
<feature type="active site" description="Proton acceptor" evidence="1">
    <location>
        <position position="227"/>
    </location>
</feature>
<dbReference type="InterPro" id="IPR050301">
    <property type="entry name" value="NTE"/>
</dbReference>
<protein>
    <submittedName>
        <fullName evidence="4">Patatin-like phospholipase family protein</fullName>
    </submittedName>
</protein>
<feature type="short sequence motif" description="GXSXG" evidence="1">
    <location>
        <begin position="71"/>
        <end position="75"/>
    </location>
</feature>
<keyword evidence="1" id="KW-0443">Lipid metabolism</keyword>
<evidence type="ECO:0000313" key="5">
    <source>
        <dbReference type="Proteomes" id="UP000689967"/>
    </source>
</evidence>
<dbReference type="Pfam" id="PF01734">
    <property type="entry name" value="Patatin"/>
    <property type="match status" value="1"/>
</dbReference>
<feature type="compositionally biased region" description="Low complexity" evidence="2">
    <location>
        <begin position="12"/>
        <end position="21"/>
    </location>
</feature>
<dbReference type="Proteomes" id="UP000689967">
    <property type="component" value="Unassembled WGS sequence"/>
</dbReference>
<feature type="region of interest" description="Disordered" evidence="2">
    <location>
        <begin position="12"/>
        <end position="33"/>
    </location>
</feature>
<dbReference type="InterPro" id="IPR002641">
    <property type="entry name" value="PNPLA_dom"/>
</dbReference>
<dbReference type="PANTHER" id="PTHR14226">
    <property type="entry name" value="NEUROPATHY TARGET ESTERASE/SWISS CHEESE D.MELANOGASTER"/>
    <property type="match status" value="1"/>
</dbReference>
<dbReference type="PANTHER" id="PTHR14226:SF78">
    <property type="entry name" value="SLR0060 PROTEIN"/>
    <property type="match status" value="1"/>
</dbReference>
<organism evidence="4 5">
    <name type="scientific">Falsiroseomonas oleicola</name>
    <dbReference type="NCBI Taxonomy" id="2801474"/>
    <lineage>
        <taxon>Bacteria</taxon>
        <taxon>Pseudomonadati</taxon>
        <taxon>Pseudomonadota</taxon>
        <taxon>Alphaproteobacteria</taxon>
        <taxon>Acetobacterales</taxon>
        <taxon>Roseomonadaceae</taxon>
        <taxon>Falsiroseomonas</taxon>
    </lineage>
</organism>
<evidence type="ECO:0000256" key="1">
    <source>
        <dbReference type="PROSITE-ProRule" id="PRU01161"/>
    </source>
</evidence>
<accession>A0ABS6HAL3</accession>
<evidence type="ECO:0000313" key="4">
    <source>
        <dbReference type="EMBL" id="MBU8545444.1"/>
    </source>
</evidence>
<gene>
    <name evidence="4" type="ORF">JJQ90_17100</name>
</gene>